<feature type="transmembrane region" description="Helical" evidence="8">
    <location>
        <begin position="718"/>
        <end position="740"/>
    </location>
</feature>
<comment type="similarity">
    <text evidence="2">Belongs to the MscS (TC 1.A.23) family.</text>
</comment>
<keyword evidence="6 8" id="KW-0472">Membrane</keyword>
<evidence type="ECO:0000259" key="10">
    <source>
        <dbReference type="Pfam" id="PF21082"/>
    </source>
</evidence>
<reference evidence="11 12" key="1">
    <citation type="submission" date="2019-08" db="EMBL/GenBank/DDBJ databases">
        <title>Deep-cultivation of Planctomycetes and their phenomic and genomic characterization uncovers novel biology.</title>
        <authorList>
            <person name="Wiegand S."/>
            <person name="Jogler M."/>
            <person name="Boedeker C."/>
            <person name="Pinto D."/>
            <person name="Vollmers J."/>
            <person name="Rivas-Marin E."/>
            <person name="Kohn T."/>
            <person name="Peeters S.H."/>
            <person name="Heuer A."/>
            <person name="Rast P."/>
            <person name="Oberbeckmann S."/>
            <person name="Bunk B."/>
            <person name="Jeske O."/>
            <person name="Meyerdierks A."/>
            <person name="Storesund J.E."/>
            <person name="Kallscheuer N."/>
            <person name="Luecker S."/>
            <person name="Lage O.M."/>
            <person name="Pohl T."/>
            <person name="Merkel B.J."/>
            <person name="Hornburger P."/>
            <person name="Mueller R.-W."/>
            <person name="Bruemmer F."/>
            <person name="Labrenz M."/>
            <person name="Spormann A.M."/>
            <person name="Op den Camp H."/>
            <person name="Overmann J."/>
            <person name="Amann R."/>
            <person name="Jetten M.S.M."/>
            <person name="Mascher T."/>
            <person name="Medema M.H."/>
            <person name="Devos D.P."/>
            <person name="Kaster A.-K."/>
            <person name="Ovreas L."/>
            <person name="Rohde M."/>
            <person name="Galperin M.Y."/>
            <person name="Jogler C."/>
        </authorList>
    </citation>
    <scope>NUCLEOTIDE SEQUENCE [LARGE SCALE GENOMIC DNA]</scope>
    <source>
        <strain evidence="11 12">OJF2</strain>
    </source>
</reference>
<evidence type="ECO:0000256" key="2">
    <source>
        <dbReference type="ARBA" id="ARBA00008017"/>
    </source>
</evidence>
<dbReference type="Gene3D" id="3.30.70.100">
    <property type="match status" value="1"/>
</dbReference>
<evidence type="ECO:0000256" key="3">
    <source>
        <dbReference type="ARBA" id="ARBA00022475"/>
    </source>
</evidence>
<protein>
    <submittedName>
        <fullName evidence="11">Low conductance mechanosensitive channel YnaI</fullName>
    </submittedName>
</protein>
<dbReference type="RefSeq" id="WP_148594701.1">
    <property type="nucleotide sequence ID" value="NZ_CP042997.1"/>
</dbReference>
<dbReference type="InterPro" id="IPR011066">
    <property type="entry name" value="MscS_channel_C_sf"/>
</dbReference>
<dbReference type="InterPro" id="IPR049278">
    <property type="entry name" value="MS_channel_C"/>
</dbReference>
<accession>A0A5B9W4C1</accession>
<keyword evidence="5 8" id="KW-1133">Transmembrane helix</keyword>
<dbReference type="InterPro" id="IPR010920">
    <property type="entry name" value="LSM_dom_sf"/>
</dbReference>
<feature type="region of interest" description="Disordered" evidence="7">
    <location>
        <begin position="45"/>
        <end position="69"/>
    </location>
</feature>
<organism evidence="11 12">
    <name type="scientific">Aquisphaera giovannonii</name>
    <dbReference type="NCBI Taxonomy" id="406548"/>
    <lineage>
        <taxon>Bacteria</taxon>
        <taxon>Pseudomonadati</taxon>
        <taxon>Planctomycetota</taxon>
        <taxon>Planctomycetia</taxon>
        <taxon>Isosphaerales</taxon>
        <taxon>Isosphaeraceae</taxon>
        <taxon>Aquisphaera</taxon>
    </lineage>
</organism>
<dbReference type="Gene3D" id="2.30.30.60">
    <property type="match status" value="1"/>
</dbReference>
<feature type="transmembrane region" description="Helical" evidence="8">
    <location>
        <begin position="635"/>
        <end position="659"/>
    </location>
</feature>
<dbReference type="Proteomes" id="UP000324233">
    <property type="component" value="Chromosome"/>
</dbReference>
<feature type="domain" description="Mechanosensitive ion channel MscS C-terminal" evidence="10">
    <location>
        <begin position="880"/>
        <end position="963"/>
    </location>
</feature>
<name>A0A5B9W4C1_9BACT</name>
<dbReference type="PANTHER" id="PTHR30221:SF1">
    <property type="entry name" value="SMALL-CONDUCTANCE MECHANOSENSITIVE CHANNEL"/>
    <property type="match status" value="1"/>
</dbReference>
<feature type="transmembrane region" description="Helical" evidence="8">
    <location>
        <begin position="784"/>
        <end position="803"/>
    </location>
</feature>
<dbReference type="SUPFAM" id="SSF82689">
    <property type="entry name" value="Mechanosensitive channel protein MscS (YggB), C-terminal domain"/>
    <property type="match status" value="1"/>
</dbReference>
<evidence type="ECO:0000256" key="1">
    <source>
        <dbReference type="ARBA" id="ARBA00004651"/>
    </source>
</evidence>
<dbReference type="Gene3D" id="1.10.287.1260">
    <property type="match status" value="1"/>
</dbReference>
<evidence type="ECO:0000256" key="5">
    <source>
        <dbReference type="ARBA" id="ARBA00022989"/>
    </source>
</evidence>
<dbReference type="EMBL" id="CP042997">
    <property type="protein sequence ID" value="QEH34830.1"/>
    <property type="molecule type" value="Genomic_DNA"/>
</dbReference>
<evidence type="ECO:0000313" key="12">
    <source>
        <dbReference type="Proteomes" id="UP000324233"/>
    </source>
</evidence>
<dbReference type="GO" id="GO:0005886">
    <property type="term" value="C:plasma membrane"/>
    <property type="evidence" value="ECO:0007669"/>
    <property type="project" value="UniProtKB-SubCell"/>
</dbReference>
<dbReference type="InterPro" id="IPR045275">
    <property type="entry name" value="MscS_archaea/bacteria_type"/>
</dbReference>
<evidence type="ECO:0000256" key="8">
    <source>
        <dbReference type="SAM" id="Phobius"/>
    </source>
</evidence>
<comment type="subcellular location">
    <subcellularLocation>
        <location evidence="1">Cell membrane</location>
        <topology evidence="1">Multi-pass membrane protein</topology>
    </subcellularLocation>
</comment>
<dbReference type="SUPFAM" id="SSF50182">
    <property type="entry name" value="Sm-like ribonucleoproteins"/>
    <property type="match status" value="1"/>
</dbReference>
<dbReference type="KEGG" id="agv:OJF2_33750"/>
<feature type="region of interest" description="Disordered" evidence="7">
    <location>
        <begin position="976"/>
        <end position="1011"/>
    </location>
</feature>
<dbReference type="OrthoDB" id="9809206at2"/>
<dbReference type="Pfam" id="PF00924">
    <property type="entry name" value="MS_channel_2nd"/>
    <property type="match status" value="1"/>
</dbReference>
<keyword evidence="3" id="KW-1003">Cell membrane</keyword>
<dbReference type="PANTHER" id="PTHR30221">
    <property type="entry name" value="SMALL-CONDUCTANCE MECHANOSENSITIVE CHANNEL"/>
    <property type="match status" value="1"/>
</dbReference>
<sequence>MHHVKPHGDRGARARMLPALLGAWLLAGSAPTTGQEPRHAVAATGATVTPGGEGSVAASKAARPGRSPGEIARWNDRSTPRKMLETFFFAIYCYDLAPELIVNAIDCLDLKGLGQDVGEADAALMAHELSSIVSRQDVALYGVPDTRESSIATWTLVEKPGYHLALGRQADGRWRFDRETVLRIPSMRSEVARQQREVQAARMKMADGRTDPEATMRKFLVEVTLRDFSEAARCLDLRDVPIKLRATRGPEMARKLAFVIQRCGFFFPQEVVSDPDGWRYIWHSNHRGRIMLDRIRQPDGRDAWLFNRGTLHNLDALVEGFRDAPPDPRYAFLGVVVDAASLKAGERDAVPAPGGVPAHLASPRAALRTFLEGMDELDFDDARTGRILSCMALGEVPEADRASVGLRVAGKLDAVVQHLNPDLLSVSDSWDAEPQAFGKGSDFQVVISRQADGRWQFEPDTIARVPELFDRLSPQEKRRKDRESRFGSARQTLRTFLRAVARGDDETAAAALDLGAVPVRARSAIGPVLARKLKFVLDRTGPLHVQESPNEAEGPRYVYYRGPLGQISLEAAGEARKGDWLFTAETVSQVEPMFLAAISRKAAPARDPVTRASLGILARGAVPGWLQAPVLGLGLYQWIGLALVVPAAGAAGWLALRAFEACLRGAIRRSGFRLGDEFLRAKLRPLGWQLGLFLAAVLLEPLDLPVAAWGRALPVLKFAWIGLMAWTAIRLVDLGMALYANSDQLQHRRNLSDMVVPTGARFLKLAVLVVAASCEVYLVGNGEWVTRLLAGLGLVGLAASLAAQDTLKNFFGTLLLIGEHPFKIGDSIVVGGMEGTVESVGFRSTWIRTPDDSLITIPNSIIANASIDNRGARTTRRYKAVIGVDYDTPAHRLNALREALRAYAAAQPSILKDRVDIYVHALGGTAVELLVNVYFAVRSHAEEVEARDAFNREVLDQARRLDIRLAPERRTALVAHEPASPAAIPAPMGGLTRRVSDPEAAAEGARRRFDP</sequence>
<evidence type="ECO:0000259" key="9">
    <source>
        <dbReference type="Pfam" id="PF00924"/>
    </source>
</evidence>
<keyword evidence="4 8" id="KW-0812">Transmembrane</keyword>
<evidence type="ECO:0000256" key="4">
    <source>
        <dbReference type="ARBA" id="ARBA00022692"/>
    </source>
</evidence>
<dbReference type="InterPro" id="IPR006685">
    <property type="entry name" value="MscS_channel_2nd"/>
</dbReference>
<feature type="domain" description="Mechanosensitive ion channel MscS" evidence="9">
    <location>
        <begin position="805"/>
        <end position="869"/>
    </location>
</feature>
<feature type="transmembrane region" description="Helical" evidence="8">
    <location>
        <begin position="690"/>
        <end position="712"/>
    </location>
</feature>
<dbReference type="Pfam" id="PF21082">
    <property type="entry name" value="MS_channel_3rd"/>
    <property type="match status" value="1"/>
</dbReference>
<dbReference type="GO" id="GO:0008381">
    <property type="term" value="F:mechanosensitive monoatomic ion channel activity"/>
    <property type="evidence" value="ECO:0007669"/>
    <property type="project" value="InterPro"/>
</dbReference>
<dbReference type="PROSITE" id="PS01246">
    <property type="entry name" value="UPF0003"/>
    <property type="match status" value="1"/>
</dbReference>
<dbReference type="InterPro" id="IPR006686">
    <property type="entry name" value="MscS_channel_CS"/>
</dbReference>
<keyword evidence="12" id="KW-1185">Reference proteome</keyword>
<dbReference type="InterPro" id="IPR023408">
    <property type="entry name" value="MscS_beta-dom_sf"/>
</dbReference>
<evidence type="ECO:0000256" key="6">
    <source>
        <dbReference type="ARBA" id="ARBA00023136"/>
    </source>
</evidence>
<dbReference type="AlphaFoldDB" id="A0A5B9W4C1"/>
<evidence type="ECO:0000256" key="7">
    <source>
        <dbReference type="SAM" id="MobiDB-lite"/>
    </source>
</evidence>
<proteinExistence type="inferred from homology"/>
<evidence type="ECO:0000313" key="11">
    <source>
        <dbReference type="EMBL" id="QEH34830.1"/>
    </source>
</evidence>
<feature type="transmembrane region" description="Helical" evidence="8">
    <location>
        <begin position="761"/>
        <end position="778"/>
    </location>
</feature>
<gene>
    <name evidence="11" type="primary">ynaI</name>
    <name evidence="11" type="ORF">OJF2_33750</name>
</gene>